<dbReference type="Proteomes" id="UP000219813">
    <property type="component" value="Chromosome 10"/>
</dbReference>
<dbReference type="OrthoDB" id="380866at2759"/>
<name>A0A1A8VZZ1_PLAMA</name>
<dbReference type="VEuPathDB" id="PlasmoDB:PmUG01_10020100"/>
<keyword evidence="4" id="KW-1185">Reference proteome</keyword>
<dbReference type="KEGG" id="pmal:PMUG01_10020100"/>
<reference evidence="1" key="1">
    <citation type="submission" date="2016-05" db="EMBL/GenBank/DDBJ databases">
        <authorList>
            <person name="Lavstsen T."/>
            <person name="Jespersen J.S."/>
        </authorList>
    </citation>
    <scope>NUCLEOTIDE SEQUENCE [LARGE SCALE GENOMIC DNA]</scope>
</reference>
<evidence type="ECO:0000313" key="1">
    <source>
        <dbReference type="EMBL" id="SBS86182.1"/>
    </source>
</evidence>
<evidence type="ECO:0000313" key="3">
    <source>
        <dbReference type="Proteomes" id="UP000078597"/>
    </source>
</evidence>
<reference evidence="3" key="2">
    <citation type="submission" date="2016-05" db="EMBL/GenBank/DDBJ databases">
        <authorList>
            <person name="Naeem Raeece"/>
        </authorList>
    </citation>
    <scope>NUCLEOTIDE SEQUENCE [LARGE SCALE GENOMIC DNA]</scope>
</reference>
<evidence type="ECO:0000313" key="2">
    <source>
        <dbReference type="EMBL" id="SCN44700.1"/>
    </source>
</evidence>
<dbReference type="AlphaFoldDB" id="A0A1A8VZZ1"/>
<reference evidence="2 4" key="3">
    <citation type="submission" date="2016-06" db="EMBL/GenBank/DDBJ databases">
        <authorList>
            <consortium name="Pathogen Informatics"/>
        </authorList>
    </citation>
    <scope>NUCLEOTIDE SEQUENCE [LARGE SCALE GENOMIC DNA]</scope>
</reference>
<proteinExistence type="predicted"/>
<protein>
    <submittedName>
        <fullName evidence="1">Uncharacterized protein</fullName>
    </submittedName>
</protein>
<organism evidence="1 3">
    <name type="scientific">Plasmodium malariae</name>
    <dbReference type="NCBI Taxonomy" id="5858"/>
    <lineage>
        <taxon>Eukaryota</taxon>
        <taxon>Sar</taxon>
        <taxon>Alveolata</taxon>
        <taxon>Apicomplexa</taxon>
        <taxon>Aconoidasida</taxon>
        <taxon>Haemosporida</taxon>
        <taxon>Plasmodiidae</taxon>
        <taxon>Plasmodium</taxon>
        <taxon>Plasmodium (Plasmodium)</taxon>
    </lineage>
</organism>
<dbReference type="RefSeq" id="XP_028861976.1">
    <property type="nucleotide sequence ID" value="XM_029005382.1"/>
</dbReference>
<gene>
    <name evidence="2" type="primary">PmUG01_10020100</name>
    <name evidence="1" type="ORF">PMALA_015160</name>
    <name evidence="2" type="ORF">PMUG01_10020100</name>
</gene>
<dbReference type="EMBL" id="FLQW01000819">
    <property type="protein sequence ID" value="SBS86182.1"/>
    <property type="molecule type" value="Genomic_DNA"/>
</dbReference>
<evidence type="ECO:0000313" key="4">
    <source>
        <dbReference type="Proteomes" id="UP000219813"/>
    </source>
</evidence>
<dbReference type="OMA" id="SCGEDSY"/>
<dbReference type="GeneID" id="39869201"/>
<sequence length="124" mass="14466">MEKNENSCELLNSNVSLFELSSETNLKVNIINNNKHFVDYYLNALENKQIEKIKYFDIDITEDVNDINESFSAPLTLSDQYEEDYLQFKINKYLSCCNDSSYAKRILLQDMNITVGEKKNEENG</sequence>
<dbReference type="Proteomes" id="UP000078597">
    <property type="component" value="Unassembled WGS sequence"/>
</dbReference>
<dbReference type="EMBL" id="LT594631">
    <property type="protein sequence ID" value="SCN44700.1"/>
    <property type="molecule type" value="Genomic_DNA"/>
</dbReference>
<accession>A0A1A8VZZ1</accession>